<protein>
    <submittedName>
        <fullName evidence="2">Stage III sporulation protein AD</fullName>
    </submittedName>
</protein>
<dbReference type="AlphaFoldDB" id="A0A2R6Y3A1"/>
<comment type="caution">
    <text evidence="2">The sequence shown here is derived from an EMBL/GenBank/DDBJ whole genome shotgun (WGS) entry which is preliminary data.</text>
</comment>
<feature type="transmembrane region" description="Helical" evidence="1">
    <location>
        <begin position="62"/>
        <end position="84"/>
    </location>
</feature>
<dbReference type="NCBIfam" id="TIGR02849">
    <property type="entry name" value="spore_III_AD"/>
    <property type="match status" value="1"/>
</dbReference>
<keyword evidence="1" id="KW-1133">Transmembrane helix</keyword>
<feature type="transmembrane region" description="Helical" evidence="1">
    <location>
        <begin position="24"/>
        <end position="41"/>
    </location>
</feature>
<gene>
    <name evidence="2" type="ORF">BSOLF_2192</name>
</gene>
<sequence length="126" mass="13551">MQVVGVGLTATALALLVREERPLFAYFITLVATMIIFISVLSNVQKIIELIINLSQRAHVNALFTATILKIVAVAYIADFAAQISRDAGETSIAGKIELAGKVMILMMAIPILEAMIETVLALIPV</sequence>
<dbReference type="Proteomes" id="UP000244338">
    <property type="component" value="Unassembled WGS sequence"/>
</dbReference>
<organism evidence="2 3">
    <name type="scientific">Candidatus Carbonibacillus altaicus</name>
    <dbReference type="NCBI Taxonomy" id="2163959"/>
    <lineage>
        <taxon>Bacteria</taxon>
        <taxon>Bacillati</taxon>
        <taxon>Bacillota</taxon>
        <taxon>Bacilli</taxon>
        <taxon>Bacillales</taxon>
        <taxon>Candidatus Carbonibacillus</taxon>
    </lineage>
</organism>
<name>A0A2R6Y3A1_9BACL</name>
<keyword evidence="1" id="KW-0472">Membrane</keyword>
<feature type="transmembrane region" description="Helical" evidence="1">
    <location>
        <begin position="104"/>
        <end position="124"/>
    </location>
</feature>
<dbReference type="InterPro" id="IPR014211">
    <property type="entry name" value="Spore_III_AD"/>
</dbReference>
<proteinExistence type="predicted"/>
<evidence type="ECO:0000313" key="3">
    <source>
        <dbReference type="Proteomes" id="UP000244338"/>
    </source>
</evidence>
<reference evidence="3" key="1">
    <citation type="journal article" date="2018" name="Sci. Rep.">
        <title>Lignite coal burning seam in the remote Altai Mountains harbors a hydrogen-driven thermophilic microbial community.</title>
        <authorList>
            <person name="Kadnikov V.V."/>
            <person name="Mardanov A.V."/>
            <person name="Ivasenko D.A."/>
            <person name="Antsiferov D.V."/>
            <person name="Beletsky A.V."/>
            <person name="Karnachuk O.V."/>
            <person name="Ravin N.V."/>
        </authorList>
    </citation>
    <scope>NUCLEOTIDE SEQUENCE [LARGE SCALE GENOMIC DNA]</scope>
</reference>
<dbReference type="EMBL" id="PEBX01000012">
    <property type="protein sequence ID" value="PTQ57160.1"/>
    <property type="molecule type" value="Genomic_DNA"/>
</dbReference>
<evidence type="ECO:0000313" key="2">
    <source>
        <dbReference type="EMBL" id="PTQ57160.1"/>
    </source>
</evidence>
<dbReference type="Pfam" id="PF06686">
    <property type="entry name" value="SpoIIIAC"/>
    <property type="match status" value="2"/>
</dbReference>
<accession>A0A2R6Y3A1</accession>
<keyword evidence="1" id="KW-0812">Transmembrane</keyword>
<evidence type="ECO:0000256" key="1">
    <source>
        <dbReference type="SAM" id="Phobius"/>
    </source>
</evidence>
<dbReference type="InterPro" id="IPR025664">
    <property type="entry name" value="Spore_III_AC/AD"/>
</dbReference>